<dbReference type="Gene3D" id="3.90.930.12">
    <property type="entry name" value="Ribosomal protein L6, alpha-beta domain"/>
    <property type="match status" value="2"/>
</dbReference>
<comment type="similarity">
    <text evidence="1 6 7">Belongs to the universal ribosomal protein uL6 family.</text>
</comment>
<evidence type="ECO:0000256" key="1">
    <source>
        <dbReference type="ARBA" id="ARBA00009356"/>
    </source>
</evidence>
<dbReference type="Proteomes" id="UP000176974">
    <property type="component" value="Unassembled WGS sequence"/>
</dbReference>
<dbReference type="PANTHER" id="PTHR11655">
    <property type="entry name" value="60S/50S RIBOSOMAL PROTEIN L6/L9"/>
    <property type="match status" value="1"/>
</dbReference>
<comment type="caution">
    <text evidence="10">The sequence shown here is derived from an EMBL/GenBank/DDBJ whole genome shotgun (WGS) entry which is preliminary data.</text>
</comment>
<keyword evidence="2 6" id="KW-0699">rRNA-binding</keyword>
<accession>A0A1G2FB98</accession>
<evidence type="ECO:0000313" key="11">
    <source>
        <dbReference type="Proteomes" id="UP000176974"/>
    </source>
</evidence>
<dbReference type="GO" id="GO:0022625">
    <property type="term" value="C:cytosolic large ribosomal subunit"/>
    <property type="evidence" value="ECO:0007669"/>
    <property type="project" value="UniProtKB-UniRule"/>
</dbReference>
<comment type="function">
    <text evidence="6 8">This protein binds to the 23S rRNA, and is important in its secondary structure. It is located near the subunit interface in the base of the L7/L12 stalk, and near the tRNA binding site of the peptidyltransferase center.</text>
</comment>
<evidence type="ECO:0000259" key="9">
    <source>
        <dbReference type="Pfam" id="PF00347"/>
    </source>
</evidence>
<dbReference type="InterPro" id="IPR020040">
    <property type="entry name" value="Ribosomal_uL6_a/b-dom"/>
</dbReference>
<evidence type="ECO:0000256" key="3">
    <source>
        <dbReference type="ARBA" id="ARBA00022884"/>
    </source>
</evidence>
<organism evidence="10 11">
    <name type="scientific">Candidatus Portnoybacteria bacterium RIFCSPHIGHO2_01_FULL_40_12b</name>
    <dbReference type="NCBI Taxonomy" id="1801994"/>
    <lineage>
        <taxon>Bacteria</taxon>
        <taxon>Candidatus Portnoyibacteriota</taxon>
    </lineage>
</organism>
<comment type="subunit">
    <text evidence="6">Part of the 50S ribosomal subunit.</text>
</comment>
<dbReference type="PIRSF" id="PIRSF002162">
    <property type="entry name" value="Ribosomal_L6"/>
    <property type="match status" value="1"/>
</dbReference>
<dbReference type="SUPFAM" id="SSF56053">
    <property type="entry name" value="Ribosomal protein L6"/>
    <property type="match status" value="2"/>
</dbReference>
<evidence type="ECO:0000256" key="5">
    <source>
        <dbReference type="ARBA" id="ARBA00023274"/>
    </source>
</evidence>
<feature type="domain" description="Large ribosomal subunit protein uL6 alpha-beta" evidence="9">
    <location>
        <begin position="11"/>
        <end position="82"/>
    </location>
</feature>
<evidence type="ECO:0000256" key="4">
    <source>
        <dbReference type="ARBA" id="ARBA00022980"/>
    </source>
</evidence>
<dbReference type="Pfam" id="PF00347">
    <property type="entry name" value="Ribosomal_L6"/>
    <property type="match status" value="2"/>
</dbReference>
<dbReference type="PANTHER" id="PTHR11655:SF14">
    <property type="entry name" value="LARGE RIBOSOMAL SUBUNIT PROTEIN UL6M"/>
    <property type="match status" value="1"/>
</dbReference>
<reference evidence="10 11" key="1">
    <citation type="journal article" date="2016" name="Nat. Commun.">
        <title>Thousands of microbial genomes shed light on interconnected biogeochemical processes in an aquifer system.</title>
        <authorList>
            <person name="Anantharaman K."/>
            <person name="Brown C.T."/>
            <person name="Hug L.A."/>
            <person name="Sharon I."/>
            <person name="Castelle C.J."/>
            <person name="Probst A.J."/>
            <person name="Thomas B.C."/>
            <person name="Singh A."/>
            <person name="Wilkins M.J."/>
            <person name="Karaoz U."/>
            <person name="Brodie E.L."/>
            <person name="Williams K.H."/>
            <person name="Hubbard S.S."/>
            <person name="Banfield J.F."/>
        </authorList>
    </citation>
    <scope>NUCLEOTIDE SEQUENCE [LARGE SCALE GENOMIC DNA]</scope>
</reference>
<evidence type="ECO:0000313" key="10">
    <source>
        <dbReference type="EMBL" id="OGZ35339.1"/>
    </source>
</evidence>
<dbReference type="HAMAP" id="MF_01365_B">
    <property type="entry name" value="Ribosomal_uL6_B"/>
    <property type="match status" value="1"/>
</dbReference>
<evidence type="ECO:0000256" key="6">
    <source>
        <dbReference type="HAMAP-Rule" id="MF_01365"/>
    </source>
</evidence>
<dbReference type="GO" id="GO:0002181">
    <property type="term" value="P:cytoplasmic translation"/>
    <property type="evidence" value="ECO:0007669"/>
    <property type="project" value="TreeGrafter"/>
</dbReference>
<dbReference type="FunFam" id="3.90.930.12:FF:000002">
    <property type="entry name" value="50S ribosomal protein L6"/>
    <property type="match status" value="1"/>
</dbReference>
<dbReference type="InterPro" id="IPR036789">
    <property type="entry name" value="Ribosomal_uL6-like_a/b-dom_sf"/>
</dbReference>
<dbReference type="PRINTS" id="PR00059">
    <property type="entry name" value="RIBOSOMALL6"/>
</dbReference>
<proteinExistence type="inferred from homology"/>
<dbReference type="GO" id="GO:0019843">
    <property type="term" value="F:rRNA binding"/>
    <property type="evidence" value="ECO:0007669"/>
    <property type="project" value="UniProtKB-UniRule"/>
</dbReference>
<feature type="domain" description="Large ribosomal subunit protein uL6 alpha-beta" evidence="9">
    <location>
        <begin position="91"/>
        <end position="163"/>
    </location>
</feature>
<dbReference type="PROSITE" id="PS00525">
    <property type="entry name" value="RIBOSOMAL_L6_1"/>
    <property type="match status" value="1"/>
</dbReference>
<keyword evidence="5 6" id="KW-0687">Ribonucleoprotein</keyword>
<keyword evidence="3 6" id="KW-0694">RNA-binding</keyword>
<evidence type="ECO:0000256" key="8">
    <source>
        <dbReference type="RuleBase" id="RU003870"/>
    </source>
</evidence>
<dbReference type="InterPro" id="IPR002358">
    <property type="entry name" value="Ribosomal_uL6_CS"/>
</dbReference>
<sequence length="179" mass="20085">MSRIGKQPIKIPENVEVKISEDLIMVKGPKGELSQKIKPEIKVELKDKELRINPIKETKSIRALWGLFRVLIFNMIKGVTEGFEKKLEIEGVGYRASLQGNKLVLNLGYSHPVEVEAPKDIEFKMEKNMITVSGIDKQLVGQIAADIRAKRKPEPYKGKGIHYLGEIVRRKAGKKAAAA</sequence>
<dbReference type="InterPro" id="IPR000702">
    <property type="entry name" value="Ribosomal_uL6-like"/>
</dbReference>
<dbReference type="FunFam" id="3.90.930.12:FF:000001">
    <property type="entry name" value="50S ribosomal protein L6"/>
    <property type="match status" value="1"/>
</dbReference>
<keyword evidence="4 6" id="KW-0689">Ribosomal protein</keyword>
<protein>
    <recommendedName>
        <fullName evidence="6">Large ribosomal subunit protein uL6</fullName>
    </recommendedName>
</protein>
<evidence type="ECO:0000256" key="2">
    <source>
        <dbReference type="ARBA" id="ARBA00022730"/>
    </source>
</evidence>
<dbReference type="EMBL" id="MHMY01000012">
    <property type="protein sequence ID" value="OGZ35339.1"/>
    <property type="molecule type" value="Genomic_DNA"/>
</dbReference>
<dbReference type="AlphaFoldDB" id="A0A1G2FB98"/>
<dbReference type="NCBIfam" id="TIGR03654">
    <property type="entry name" value="L6_bact"/>
    <property type="match status" value="1"/>
</dbReference>
<evidence type="ECO:0000256" key="7">
    <source>
        <dbReference type="RuleBase" id="RU003869"/>
    </source>
</evidence>
<name>A0A1G2FB98_9BACT</name>
<dbReference type="InterPro" id="IPR019906">
    <property type="entry name" value="Ribosomal_uL6_bac-type"/>
</dbReference>
<dbReference type="GO" id="GO:0003735">
    <property type="term" value="F:structural constituent of ribosome"/>
    <property type="evidence" value="ECO:0007669"/>
    <property type="project" value="UniProtKB-UniRule"/>
</dbReference>
<gene>
    <name evidence="6" type="primary">rplF</name>
    <name evidence="10" type="ORF">A2815_02520</name>
</gene>